<feature type="transmembrane region" description="Helical" evidence="8">
    <location>
        <begin position="96"/>
        <end position="122"/>
    </location>
</feature>
<gene>
    <name evidence="8" type="primary">mntP</name>
    <name evidence="9" type="ORF">EDD75_2077</name>
</gene>
<evidence type="ECO:0000256" key="1">
    <source>
        <dbReference type="ARBA" id="ARBA00022448"/>
    </source>
</evidence>
<dbReference type="OrthoDB" id="1679700at2"/>
<evidence type="ECO:0000256" key="7">
    <source>
        <dbReference type="ARBA" id="ARBA00023211"/>
    </source>
</evidence>
<evidence type="ECO:0000313" key="10">
    <source>
        <dbReference type="Proteomes" id="UP000282654"/>
    </source>
</evidence>
<dbReference type="AlphaFoldDB" id="A0A3N5ABI8"/>
<keyword evidence="7 8" id="KW-0464">Manganese</keyword>
<dbReference type="EMBL" id="RKRE01000003">
    <property type="protein sequence ID" value="RPF42959.1"/>
    <property type="molecule type" value="Genomic_DNA"/>
</dbReference>
<protein>
    <recommendedName>
        <fullName evidence="8">Putative manganese efflux pump MntP</fullName>
    </recommendedName>
</protein>
<evidence type="ECO:0000256" key="4">
    <source>
        <dbReference type="ARBA" id="ARBA00022989"/>
    </source>
</evidence>
<keyword evidence="2 8" id="KW-1003">Cell membrane</keyword>
<keyword evidence="6 8" id="KW-0472">Membrane</keyword>
<evidence type="ECO:0000313" key="9">
    <source>
        <dbReference type="EMBL" id="RPF42959.1"/>
    </source>
</evidence>
<feature type="transmembrane region" description="Helical" evidence="8">
    <location>
        <begin position="163"/>
        <end position="179"/>
    </location>
</feature>
<feature type="transmembrane region" description="Helical" evidence="8">
    <location>
        <begin position="34"/>
        <end position="56"/>
    </location>
</feature>
<dbReference type="GO" id="GO:0005886">
    <property type="term" value="C:plasma membrane"/>
    <property type="evidence" value="ECO:0007669"/>
    <property type="project" value="UniProtKB-SubCell"/>
</dbReference>
<organism evidence="9 10">
    <name type="scientific">Thermodesulfitimonas autotrophica</name>
    <dbReference type="NCBI Taxonomy" id="1894989"/>
    <lineage>
        <taxon>Bacteria</taxon>
        <taxon>Bacillati</taxon>
        <taxon>Bacillota</taxon>
        <taxon>Clostridia</taxon>
        <taxon>Thermoanaerobacterales</taxon>
        <taxon>Thermoanaerobacteraceae</taxon>
        <taxon>Thermodesulfitimonas</taxon>
    </lineage>
</organism>
<comment type="similarity">
    <text evidence="8">Belongs to the MntP (TC 9.B.29) family.</text>
</comment>
<evidence type="ECO:0000256" key="2">
    <source>
        <dbReference type="ARBA" id="ARBA00022475"/>
    </source>
</evidence>
<comment type="function">
    <text evidence="8">Probably functions as a manganese efflux pump.</text>
</comment>
<keyword evidence="4 8" id="KW-1133">Transmembrane helix</keyword>
<feature type="transmembrane region" description="Helical" evidence="8">
    <location>
        <begin position="6"/>
        <end position="27"/>
    </location>
</feature>
<evidence type="ECO:0000256" key="8">
    <source>
        <dbReference type="HAMAP-Rule" id="MF_01521"/>
    </source>
</evidence>
<proteinExistence type="inferred from homology"/>
<dbReference type="Proteomes" id="UP000282654">
    <property type="component" value="Unassembled WGS sequence"/>
</dbReference>
<feature type="transmembrane region" description="Helical" evidence="8">
    <location>
        <begin position="128"/>
        <end position="151"/>
    </location>
</feature>
<keyword evidence="3 8" id="KW-0812">Transmembrane</keyword>
<dbReference type="RefSeq" id="WP_123931715.1">
    <property type="nucleotide sequence ID" value="NZ_RKRE01000003.1"/>
</dbReference>
<evidence type="ECO:0000256" key="5">
    <source>
        <dbReference type="ARBA" id="ARBA00023065"/>
    </source>
</evidence>
<dbReference type="Pfam" id="PF02659">
    <property type="entry name" value="Mntp"/>
    <property type="match status" value="1"/>
</dbReference>
<dbReference type="InterPro" id="IPR003810">
    <property type="entry name" value="Mntp/YtaF"/>
</dbReference>
<dbReference type="HAMAP" id="MF_01521">
    <property type="entry name" value="MntP_pump"/>
    <property type="match status" value="1"/>
</dbReference>
<feature type="transmembrane region" description="Helical" evidence="8">
    <location>
        <begin position="62"/>
        <end position="84"/>
    </location>
</feature>
<sequence length="180" mass="18230">MSLWAMVLLGMALGVDAFSACLGIGFGGISRRRALCLVGSVAAFHVLMPLAGWWLGQTVGALLGRVAGVVGAALLFIIGARMIYAAVRTSIPGAACFLLPGSLGLLCFSASVSVDALSVGFALGVHRFGLLLVILTIGLVAGLMAALGLGLGRTVGAWVGHRAQFIGGVILLCVGLRLLS</sequence>
<dbReference type="PANTHER" id="PTHR35529">
    <property type="entry name" value="MANGANESE EFFLUX PUMP MNTP-RELATED"/>
    <property type="match status" value="1"/>
</dbReference>
<dbReference type="PANTHER" id="PTHR35529:SF1">
    <property type="entry name" value="MANGANESE EFFLUX PUMP MNTP-RELATED"/>
    <property type="match status" value="1"/>
</dbReference>
<comment type="subcellular location">
    <subcellularLocation>
        <location evidence="8">Cell membrane</location>
        <topology evidence="8">Multi-pass membrane protein</topology>
    </subcellularLocation>
</comment>
<comment type="caution">
    <text evidence="9">The sequence shown here is derived from an EMBL/GenBank/DDBJ whole genome shotgun (WGS) entry which is preliminary data.</text>
</comment>
<keyword evidence="5 8" id="KW-0406">Ion transport</keyword>
<dbReference type="GO" id="GO:0005384">
    <property type="term" value="F:manganese ion transmembrane transporter activity"/>
    <property type="evidence" value="ECO:0007669"/>
    <property type="project" value="UniProtKB-UniRule"/>
</dbReference>
<keyword evidence="10" id="KW-1185">Reference proteome</keyword>
<name>A0A3N5ABI8_9THEO</name>
<reference evidence="9 10" key="1">
    <citation type="submission" date="2018-11" db="EMBL/GenBank/DDBJ databases">
        <title>Genomic Encyclopedia of Type Strains, Phase IV (KMG-IV): sequencing the most valuable type-strain genomes for metagenomic binning, comparative biology and taxonomic classification.</title>
        <authorList>
            <person name="Goeker M."/>
        </authorList>
    </citation>
    <scope>NUCLEOTIDE SEQUENCE [LARGE SCALE GENOMIC DNA]</scope>
    <source>
        <strain evidence="9 10">DSM 102936</strain>
    </source>
</reference>
<evidence type="ECO:0000256" key="6">
    <source>
        <dbReference type="ARBA" id="ARBA00023136"/>
    </source>
</evidence>
<dbReference type="InterPro" id="IPR022929">
    <property type="entry name" value="Put_MntP"/>
</dbReference>
<accession>A0A3N5ABI8</accession>
<keyword evidence="1 8" id="KW-0813">Transport</keyword>
<evidence type="ECO:0000256" key="3">
    <source>
        <dbReference type="ARBA" id="ARBA00022692"/>
    </source>
</evidence>